<keyword evidence="7" id="KW-1185">Reference proteome</keyword>
<proteinExistence type="predicted"/>
<dbReference type="PANTHER" id="PTHR47506">
    <property type="entry name" value="TRANSCRIPTIONAL REGULATORY PROTEIN"/>
    <property type="match status" value="1"/>
</dbReference>
<sequence length="196" mass="20424">MGRMQSFDRDDVVRAARSVFWEQGYEGAPLPELERVTGLNRSSIYHAFGSKRGLFDAAVESYLDEIIRPRLAPLIGEDVTPAALGEYLDGLRGALRQPSSLPASSGCLLVNTAAAPIGRDEAVAQVIAGYRAELRAAFGRGVAARRPDLDGTEVAVLADACTGLVVSAFALARVDAAGAADAVGTAIALVTGSPQP</sequence>
<organism evidence="6 7">
    <name type="scientific">Microbacterium paludicola</name>
    <dbReference type="NCBI Taxonomy" id="300019"/>
    <lineage>
        <taxon>Bacteria</taxon>
        <taxon>Bacillati</taxon>
        <taxon>Actinomycetota</taxon>
        <taxon>Actinomycetes</taxon>
        <taxon>Micrococcales</taxon>
        <taxon>Microbacteriaceae</taxon>
        <taxon>Microbacterium</taxon>
    </lineage>
</organism>
<protein>
    <submittedName>
        <fullName evidence="6">TetR/AcrR family transcriptional repressor of nem operon</fullName>
    </submittedName>
</protein>
<gene>
    <name evidence="6" type="ORF">QE367_001101</name>
</gene>
<dbReference type="EMBL" id="JAVIZA010000001">
    <property type="protein sequence ID" value="MDR6166897.1"/>
    <property type="molecule type" value="Genomic_DNA"/>
</dbReference>
<keyword evidence="2 4" id="KW-0238">DNA-binding</keyword>
<dbReference type="PROSITE" id="PS50977">
    <property type="entry name" value="HTH_TETR_2"/>
    <property type="match status" value="1"/>
</dbReference>
<evidence type="ECO:0000256" key="3">
    <source>
        <dbReference type="ARBA" id="ARBA00023163"/>
    </source>
</evidence>
<dbReference type="SUPFAM" id="SSF48498">
    <property type="entry name" value="Tetracyclin repressor-like, C-terminal domain"/>
    <property type="match status" value="1"/>
</dbReference>
<evidence type="ECO:0000256" key="2">
    <source>
        <dbReference type="ARBA" id="ARBA00023125"/>
    </source>
</evidence>
<dbReference type="InterPro" id="IPR001647">
    <property type="entry name" value="HTH_TetR"/>
</dbReference>
<evidence type="ECO:0000256" key="4">
    <source>
        <dbReference type="PROSITE-ProRule" id="PRU00335"/>
    </source>
</evidence>
<comment type="caution">
    <text evidence="6">The sequence shown here is derived from an EMBL/GenBank/DDBJ whole genome shotgun (WGS) entry which is preliminary data.</text>
</comment>
<dbReference type="PANTHER" id="PTHR47506:SF1">
    <property type="entry name" value="HTH-TYPE TRANSCRIPTIONAL REGULATOR YJDC"/>
    <property type="match status" value="1"/>
</dbReference>
<dbReference type="Pfam" id="PF00440">
    <property type="entry name" value="TetR_N"/>
    <property type="match status" value="1"/>
</dbReference>
<dbReference type="Gene3D" id="1.10.357.10">
    <property type="entry name" value="Tetracycline Repressor, domain 2"/>
    <property type="match status" value="1"/>
</dbReference>
<reference evidence="6 7" key="1">
    <citation type="submission" date="2023-08" db="EMBL/GenBank/DDBJ databases">
        <title>Functional and genomic diversity of the sorghum phyllosphere microbiome.</title>
        <authorList>
            <person name="Shade A."/>
        </authorList>
    </citation>
    <scope>NUCLEOTIDE SEQUENCE [LARGE SCALE GENOMIC DNA]</scope>
    <source>
        <strain evidence="6 7">SORGH_AS_0919</strain>
    </source>
</reference>
<feature type="DNA-binding region" description="H-T-H motif" evidence="4">
    <location>
        <begin position="29"/>
        <end position="48"/>
    </location>
</feature>
<feature type="domain" description="HTH tetR-type" evidence="5">
    <location>
        <begin position="6"/>
        <end position="66"/>
    </location>
</feature>
<dbReference type="Proteomes" id="UP001260188">
    <property type="component" value="Unassembled WGS sequence"/>
</dbReference>
<keyword evidence="3" id="KW-0804">Transcription</keyword>
<name>A0ABU1HZ22_9MICO</name>
<dbReference type="PRINTS" id="PR00455">
    <property type="entry name" value="HTHTETR"/>
</dbReference>
<evidence type="ECO:0000313" key="6">
    <source>
        <dbReference type="EMBL" id="MDR6166897.1"/>
    </source>
</evidence>
<dbReference type="SUPFAM" id="SSF46689">
    <property type="entry name" value="Homeodomain-like"/>
    <property type="match status" value="1"/>
</dbReference>
<dbReference type="InterPro" id="IPR036271">
    <property type="entry name" value="Tet_transcr_reg_TetR-rel_C_sf"/>
</dbReference>
<evidence type="ECO:0000256" key="1">
    <source>
        <dbReference type="ARBA" id="ARBA00023015"/>
    </source>
</evidence>
<dbReference type="InterPro" id="IPR009057">
    <property type="entry name" value="Homeodomain-like_sf"/>
</dbReference>
<evidence type="ECO:0000259" key="5">
    <source>
        <dbReference type="PROSITE" id="PS50977"/>
    </source>
</evidence>
<keyword evidence="1" id="KW-0805">Transcription regulation</keyword>
<accession>A0ABU1HZ22</accession>
<evidence type="ECO:0000313" key="7">
    <source>
        <dbReference type="Proteomes" id="UP001260188"/>
    </source>
</evidence>
<dbReference type="RefSeq" id="WP_309665311.1">
    <property type="nucleotide sequence ID" value="NZ_JAVIZA010000001.1"/>
</dbReference>